<gene>
    <name evidence="7" type="ORF">FHG12_17290</name>
</gene>
<dbReference type="KEGG" id="hyj:FHG12_17290"/>
<dbReference type="PANTHER" id="PTHR11228:SF7">
    <property type="entry name" value="PQQA PEPTIDE CYCLASE"/>
    <property type="match status" value="1"/>
</dbReference>
<dbReference type="GO" id="GO:0046872">
    <property type="term" value="F:metal ion binding"/>
    <property type="evidence" value="ECO:0007669"/>
    <property type="project" value="UniProtKB-KW"/>
</dbReference>
<sequence>MEAPTLFALPVLDAALPKAPVAACPYSVPTLRPTILTSRLKKRLLGGLFALVEAGLLVRFLRSPAKARQALKQLQVLRRQYFGEFVPQKMACVDGRYYRGYHSPGWPSAAYTSYVATAINRIVPFRPAPAATLNMVFLAITKKCPLACEHCFEWEALNQKEKLTLADLHALVATFQQKNVTQIFFSGGEPMLRIHDLVPVIAAAQPGTDFWVITSGFNFTFENARKLKQAGLTGVSISLDHYLPERHNTFRGSEKAFENAMQAATFAQEVGLVVNLAVCVTREFTTEDNLLKYAQLARQLGVAFIQLLEPRAVGHYAAQDVALSGAQTALLDEFYEQLNFDPAYHDWPMVTYYGYHQRRLGCSGAADRFLYVDTDGDMHACPFCQKKSGSALACASLDESLGQVRSNGCQLFHPSSI</sequence>
<dbReference type="InterPro" id="IPR006638">
    <property type="entry name" value="Elp3/MiaA/NifB-like_rSAM"/>
</dbReference>
<feature type="domain" description="Radical SAM core" evidence="6">
    <location>
        <begin position="130"/>
        <end position="341"/>
    </location>
</feature>
<dbReference type="SFLD" id="SFLDS00029">
    <property type="entry name" value="Radical_SAM"/>
    <property type="match status" value="1"/>
</dbReference>
<proteinExistence type="predicted"/>
<evidence type="ECO:0000259" key="6">
    <source>
        <dbReference type="PROSITE" id="PS51918"/>
    </source>
</evidence>
<name>A0A5B8A362_9BACT</name>
<dbReference type="RefSeq" id="WP_139516914.1">
    <property type="nucleotide sequence ID" value="NZ_CP040896.1"/>
</dbReference>
<evidence type="ECO:0000313" key="8">
    <source>
        <dbReference type="Proteomes" id="UP000305398"/>
    </source>
</evidence>
<reference evidence="7 8" key="1">
    <citation type="submission" date="2019-06" db="EMBL/GenBank/DDBJ databases">
        <authorList>
            <person name="Srinivasan S."/>
        </authorList>
    </citation>
    <scope>NUCLEOTIDE SEQUENCE [LARGE SCALE GENOMIC DNA]</scope>
    <source>
        <strain evidence="7 8">17J68-5</strain>
    </source>
</reference>
<comment type="cofactor">
    <cofactor evidence="1">
        <name>[4Fe-4S] cluster</name>
        <dbReference type="ChEBI" id="CHEBI:49883"/>
    </cofactor>
</comment>
<dbReference type="Pfam" id="PF04055">
    <property type="entry name" value="Radical_SAM"/>
    <property type="match status" value="1"/>
</dbReference>
<dbReference type="PANTHER" id="PTHR11228">
    <property type="entry name" value="RADICAL SAM DOMAIN PROTEIN"/>
    <property type="match status" value="1"/>
</dbReference>
<keyword evidence="4" id="KW-0408">Iron</keyword>
<dbReference type="SUPFAM" id="SSF102114">
    <property type="entry name" value="Radical SAM enzymes"/>
    <property type="match status" value="1"/>
</dbReference>
<dbReference type="GO" id="GO:0051536">
    <property type="term" value="F:iron-sulfur cluster binding"/>
    <property type="evidence" value="ECO:0007669"/>
    <property type="project" value="UniProtKB-KW"/>
</dbReference>
<keyword evidence="2" id="KW-0949">S-adenosyl-L-methionine</keyword>
<dbReference type="EMBL" id="CP040896">
    <property type="protein sequence ID" value="QDA61740.1"/>
    <property type="molecule type" value="Genomic_DNA"/>
</dbReference>
<evidence type="ECO:0000256" key="3">
    <source>
        <dbReference type="ARBA" id="ARBA00022723"/>
    </source>
</evidence>
<dbReference type="InterPro" id="IPR013785">
    <property type="entry name" value="Aldolase_TIM"/>
</dbReference>
<dbReference type="InterPro" id="IPR058240">
    <property type="entry name" value="rSAM_sf"/>
</dbReference>
<dbReference type="InterPro" id="IPR050377">
    <property type="entry name" value="Radical_SAM_PqqE_MftC-like"/>
</dbReference>
<dbReference type="OrthoDB" id="9763993at2"/>
<dbReference type="AlphaFoldDB" id="A0A5B8A362"/>
<organism evidence="7 8">
    <name type="scientific">Hymenobacter jejuensis</name>
    <dbReference type="NCBI Taxonomy" id="2502781"/>
    <lineage>
        <taxon>Bacteria</taxon>
        <taxon>Pseudomonadati</taxon>
        <taxon>Bacteroidota</taxon>
        <taxon>Cytophagia</taxon>
        <taxon>Cytophagales</taxon>
        <taxon>Hymenobacteraceae</taxon>
        <taxon>Hymenobacter</taxon>
    </lineage>
</organism>
<evidence type="ECO:0000256" key="4">
    <source>
        <dbReference type="ARBA" id="ARBA00023004"/>
    </source>
</evidence>
<protein>
    <submittedName>
        <fullName evidence="7">Radical SAM protein</fullName>
    </submittedName>
</protein>
<dbReference type="SMART" id="SM00729">
    <property type="entry name" value="Elp3"/>
    <property type="match status" value="1"/>
</dbReference>
<dbReference type="InterPro" id="IPR007197">
    <property type="entry name" value="rSAM"/>
</dbReference>
<evidence type="ECO:0000256" key="2">
    <source>
        <dbReference type="ARBA" id="ARBA00022691"/>
    </source>
</evidence>
<dbReference type="Gene3D" id="3.20.20.70">
    <property type="entry name" value="Aldolase class I"/>
    <property type="match status" value="1"/>
</dbReference>
<dbReference type="Proteomes" id="UP000305398">
    <property type="component" value="Chromosome"/>
</dbReference>
<evidence type="ECO:0000256" key="5">
    <source>
        <dbReference type="ARBA" id="ARBA00023014"/>
    </source>
</evidence>
<accession>A0A5B8A362</accession>
<dbReference type="PROSITE" id="PS51918">
    <property type="entry name" value="RADICAL_SAM"/>
    <property type="match status" value="1"/>
</dbReference>
<dbReference type="CDD" id="cd01335">
    <property type="entry name" value="Radical_SAM"/>
    <property type="match status" value="1"/>
</dbReference>
<keyword evidence="3" id="KW-0479">Metal-binding</keyword>
<keyword evidence="5" id="KW-0411">Iron-sulfur</keyword>
<evidence type="ECO:0000313" key="7">
    <source>
        <dbReference type="EMBL" id="QDA61740.1"/>
    </source>
</evidence>
<dbReference type="SFLD" id="SFLDG01067">
    <property type="entry name" value="SPASM/twitch_domain_containing"/>
    <property type="match status" value="1"/>
</dbReference>
<dbReference type="GO" id="GO:0003824">
    <property type="term" value="F:catalytic activity"/>
    <property type="evidence" value="ECO:0007669"/>
    <property type="project" value="InterPro"/>
</dbReference>
<evidence type="ECO:0000256" key="1">
    <source>
        <dbReference type="ARBA" id="ARBA00001966"/>
    </source>
</evidence>
<dbReference type="SFLD" id="SFLDG01386">
    <property type="entry name" value="main_SPASM_domain-containing"/>
    <property type="match status" value="1"/>
</dbReference>
<keyword evidence="8" id="KW-1185">Reference proteome</keyword>